<reference evidence="2" key="1">
    <citation type="submission" date="2023-02" db="EMBL/GenBank/DDBJ databases">
        <title>Actinokineospora globicatena NBRC 15670.</title>
        <authorList>
            <person name="Ichikawa N."/>
            <person name="Sato H."/>
            <person name="Tonouchi N."/>
        </authorList>
    </citation>
    <scope>NUCLEOTIDE SEQUENCE</scope>
    <source>
        <strain evidence="2">NBRC 15670</strain>
    </source>
</reference>
<comment type="caution">
    <text evidence="2">The sequence shown here is derived from an EMBL/GenBank/DDBJ whole genome shotgun (WGS) entry which is preliminary data.</text>
</comment>
<evidence type="ECO:0000256" key="1">
    <source>
        <dbReference type="SAM" id="MobiDB-lite"/>
    </source>
</evidence>
<dbReference type="EMBL" id="BSSD01000001">
    <property type="protein sequence ID" value="GLW90333.1"/>
    <property type="molecule type" value="Genomic_DNA"/>
</dbReference>
<proteinExistence type="predicted"/>
<feature type="region of interest" description="Disordered" evidence="1">
    <location>
        <begin position="28"/>
        <end position="78"/>
    </location>
</feature>
<evidence type="ECO:0000313" key="2">
    <source>
        <dbReference type="EMBL" id="GLW90333.1"/>
    </source>
</evidence>
<name>A0A9W6V8W0_9PSEU</name>
<keyword evidence="3" id="KW-1185">Reference proteome</keyword>
<dbReference type="Proteomes" id="UP001165042">
    <property type="component" value="Unassembled WGS sequence"/>
</dbReference>
<dbReference type="AlphaFoldDB" id="A0A9W6V8W0"/>
<gene>
    <name evidence="2" type="ORF">Aglo03_11490</name>
</gene>
<organism evidence="2 3">
    <name type="scientific">Actinokineospora globicatena</name>
    <dbReference type="NCBI Taxonomy" id="103729"/>
    <lineage>
        <taxon>Bacteria</taxon>
        <taxon>Bacillati</taxon>
        <taxon>Actinomycetota</taxon>
        <taxon>Actinomycetes</taxon>
        <taxon>Pseudonocardiales</taxon>
        <taxon>Pseudonocardiaceae</taxon>
        <taxon>Actinokineospora</taxon>
    </lineage>
</organism>
<sequence>MADNASSALPGTPGWQNWVPRLVASRTAVQGWGGRGDAKRNGPTGGWAYGTPRNSATPPRRVPRTAPAEVRTTTGAADDSPVVEAAVVETAVVEAALGEKAVAETAVGDAEVGTTEFLLGAGNRVAVSFTRKG</sequence>
<protein>
    <submittedName>
        <fullName evidence="2">Uncharacterized protein</fullName>
    </submittedName>
</protein>
<accession>A0A9W6V8W0</accession>
<evidence type="ECO:0000313" key="3">
    <source>
        <dbReference type="Proteomes" id="UP001165042"/>
    </source>
</evidence>
<feature type="compositionally biased region" description="Low complexity" evidence="1">
    <location>
        <begin position="56"/>
        <end position="71"/>
    </location>
</feature>